<dbReference type="EMBL" id="QCYY01001585">
    <property type="protein sequence ID" value="ROT76960.1"/>
    <property type="molecule type" value="Genomic_DNA"/>
</dbReference>
<dbReference type="FunFam" id="1.20.1070.10:FF:000181">
    <property type="entry name" value="Thyrotropin receptor"/>
    <property type="match status" value="1"/>
</dbReference>
<reference evidence="11 12" key="1">
    <citation type="submission" date="2018-04" db="EMBL/GenBank/DDBJ databases">
        <authorList>
            <person name="Zhang X."/>
            <person name="Yuan J."/>
            <person name="Li F."/>
            <person name="Xiang J."/>
        </authorList>
    </citation>
    <scope>NUCLEOTIDE SEQUENCE [LARGE SCALE GENOMIC DNA]</scope>
    <source>
        <tissue evidence="11">Muscle</tissue>
    </source>
</reference>
<evidence type="ECO:0000256" key="2">
    <source>
        <dbReference type="ARBA" id="ARBA00010663"/>
    </source>
</evidence>
<organism evidence="11 12">
    <name type="scientific">Penaeus vannamei</name>
    <name type="common">Whiteleg shrimp</name>
    <name type="synonym">Litopenaeus vannamei</name>
    <dbReference type="NCBI Taxonomy" id="6689"/>
    <lineage>
        <taxon>Eukaryota</taxon>
        <taxon>Metazoa</taxon>
        <taxon>Ecdysozoa</taxon>
        <taxon>Arthropoda</taxon>
        <taxon>Crustacea</taxon>
        <taxon>Multicrustacea</taxon>
        <taxon>Malacostraca</taxon>
        <taxon>Eumalacostraca</taxon>
        <taxon>Eucarida</taxon>
        <taxon>Decapoda</taxon>
        <taxon>Dendrobranchiata</taxon>
        <taxon>Penaeoidea</taxon>
        <taxon>Penaeidae</taxon>
        <taxon>Penaeus</taxon>
    </lineage>
</organism>
<protein>
    <submittedName>
        <fullName evidence="11">Lutropin-choriogonadotropic hormone receptor</fullName>
    </submittedName>
</protein>
<dbReference type="PANTHER" id="PTHR24372">
    <property type="entry name" value="GLYCOPROTEIN HORMONE RECEPTOR"/>
    <property type="match status" value="1"/>
</dbReference>
<name>A0A3R7QSX5_PENVA</name>
<keyword evidence="7 9" id="KW-0472">Membrane</keyword>
<keyword evidence="3" id="KW-0433">Leucine-rich repeat</keyword>
<dbReference type="GO" id="GO:0005886">
    <property type="term" value="C:plasma membrane"/>
    <property type="evidence" value="ECO:0007669"/>
    <property type="project" value="TreeGrafter"/>
</dbReference>
<feature type="compositionally biased region" description="Basic and acidic residues" evidence="8">
    <location>
        <begin position="16"/>
        <end position="29"/>
    </location>
</feature>
<dbReference type="Pfam" id="PF00001">
    <property type="entry name" value="7tm_1"/>
    <property type="match status" value="1"/>
</dbReference>
<dbReference type="GO" id="GO:0009755">
    <property type="term" value="P:hormone-mediated signaling pathway"/>
    <property type="evidence" value="ECO:0007669"/>
    <property type="project" value="TreeGrafter"/>
</dbReference>
<dbReference type="GO" id="GO:0016500">
    <property type="term" value="F:protein-hormone receptor activity"/>
    <property type="evidence" value="ECO:0007669"/>
    <property type="project" value="InterPro"/>
</dbReference>
<feature type="transmembrane region" description="Helical" evidence="9">
    <location>
        <begin position="360"/>
        <end position="380"/>
    </location>
</feature>
<dbReference type="GO" id="GO:0007189">
    <property type="term" value="P:adenylate cyclase-activating G protein-coupled receptor signaling pathway"/>
    <property type="evidence" value="ECO:0007669"/>
    <property type="project" value="TreeGrafter"/>
</dbReference>
<keyword evidence="4 9" id="KW-0812">Transmembrane</keyword>
<proteinExistence type="inferred from homology"/>
<feature type="compositionally biased region" description="Basic and acidic residues" evidence="8">
    <location>
        <begin position="663"/>
        <end position="679"/>
    </location>
</feature>
<feature type="region of interest" description="Disordered" evidence="8">
    <location>
        <begin position="120"/>
        <end position="149"/>
    </location>
</feature>
<feature type="transmembrane region" description="Helical" evidence="9">
    <location>
        <begin position="254"/>
        <end position="275"/>
    </location>
</feature>
<keyword evidence="12" id="KW-1185">Reference proteome</keyword>
<feature type="transmembrane region" description="Helical" evidence="9">
    <location>
        <begin position="315"/>
        <end position="340"/>
    </location>
</feature>
<comment type="similarity">
    <text evidence="2">Belongs to the G-protein coupled receptor 1 family.</text>
</comment>
<keyword evidence="11" id="KW-0675">Receptor</keyword>
<evidence type="ECO:0000256" key="7">
    <source>
        <dbReference type="ARBA" id="ARBA00023136"/>
    </source>
</evidence>
<reference evidence="11 12" key="2">
    <citation type="submission" date="2019-01" db="EMBL/GenBank/DDBJ databases">
        <title>The decoding of complex shrimp genome reveals the adaptation for benthos swimmer, frequently molting mechanism and breeding impact on genome.</title>
        <authorList>
            <person name="Sun Y."/>
            <person name="Gao Y."/>
            <person name="Yu Y."/>
        </authorList>
    </citation>
    <scope>NUCLEOTIDE SEQUENCE [LARGE SCALE GENOMIC DNA]</scope>
    <source>
        <tissue evidence="11">Muscle</tissue>
    </source>
</reference>
<evidence type="ECO:0000259" key="10">
    <source>
        <dbReference type="PROSITE" id="PS50262"/>
    </source>
</evidence>
<dbReference type="OrthoDB" id="5981530at2759"/>
<evidence type="ECO:0000256" key="1">
    <source>
        <dbReference type="ARBA" id="ARBA00004370"/>
    </source>
</evidence>
<dbReference type="InterPro" id="IPR017452">
    <property type="entry name" value="GPCR_Rhodpsn_7TM"/>
</dbReference>
<dbReference type="InterPro" id="IPR000276">
    <property type="entry name" value="GPCR_Rhodpsn"/>
</dbReference>
<feature type="transmembrane region" description="Helical" evidence="9">
    <location>
        <begin position="401"/>
        <end position="424"/>
    </location>
</feature>
<gene>
    <name evidence="11" type="ORF">C7M84_004404</name>
</gene>
<feature type="region of interest" description="Disordered" evidence="8">
    <location>
        <begin position="614"/>
        <end position="705"/>
    </location>
</feature>
<dbReference type="Proteomes" id="UP000283509">
    <property type="component" value="Unassembled WGS sequence"/>
</dbReference>
<dbReference type="PRINTS" id="PR00373">
    <property type="entry name" value="GLYCHORMONER"/>
</dbReference>
<keyword evidence="6 9" id="KW-1133">Transmembrane helix</keyword>
<dbReference type="InterPro" id="IPR002131">
    <property type="entry name" value="Gphrmn_rcpt_fam"/>
</dbReference>
<feature type="compositionally biased region" description="Basic and acidic residues" evidence="8">
    <location>
        <begin position="42"/>
        <end position="58"/>
    </location>
</feature>
<evidence type="ECO:0000256" key="4">
    <source>
        <dbReference type="ARBA" id="ARBA00022692"/>
    </source>
</evidence>
<dbReference type="PANTHER" id="PTHR24372:SF74">
    <property type="entry name" value="LP13728P"/>
    <property type="match status" value="1"/>
</dbReference>
<feature type="compositionally biased region" description="Polar residues" evidence="8">
    <location>
        <begin position="614"/>
        <end position="644"/>
    </location>
</feature>
<comment type="subcellular location">
    <subcellularLocation>
        <location evidence="1">Membrane</location>
    </subcellularLocation>
</comment>
<evidence type="ECO:0000313" key="11">
    <source>
        <dbReference type="EMBL" id="ROT76960.1"/>
    </source>
</evidence>
<dbReference type="AlphaFoldDB" id="A0A3R7QSX5"/>
<dbReference type="GO" id="GO:0008528">
    <property type="term" value="F:G protein-coupled peptide receptor activity"/>
    <property type="evidence" value="ECO:0007669"/>
    <property type="project" value="TreeGrafter"/>
</dbReference>
<comment type="caution">
    <text evidence="11">The sequence shown here is derived from an EMBL/GenBank/DDBJ whole genome shotgun (WGS) entry which is preliminary data.</text>
</comment>
<accession>A0A3R7QSX5</accession>
<dbReference type="PROSITE" id="PS00237">
    <property type="entry name" value="G_PROTEIN_RECEP_F1_1"/>
    <property type="match status" value="1"/>
</dbReference>
<evidence type="ECO:0000256" key="5">
    <source>
        <dbReference type="ARBA" id="ARBA00022737"/>
    </source>
</evidence>
<evidence type="ECO:0000256" key="8">
    <source>
        <dbReference type="SAM" id="MobiDB-lite"/>
    </source>
</evidence>
<evidence type="ECO:0000256" key="3">
    <source>
        <dbReference type="ARBA" id="ARBA00022614"/>
    </source>
</evidence>
<dbReference type="PRINTS" id="PR00237">
    <property type="entry name" value="GPCRRHODOPSN"/>
</dbReference>
<dbReference type="STRING" id="6689.A0A3R7QSX5"/>
<dbReference type="Gene3D" id="1.20.1070.10">
    <property type="entry name" value="Rhodopsin 7-helix transmembrane proteins"/>
    <property type="match status" value="1"/>
</dbReference>
<feature type="domain" description="G-protein coupled receptors family 1 profile" evidence="10">
    <location>
        <begin position="266"/>
        <end position="542"/>
    </location>
</feature>
<evidence type="ECO:0000256" key="9">
    <source>
        <dbReference type="SAM" id="Phobius"/>
    </source>
</evidence>
<feature type="region of interest" description="Disordered" evidence="8">
    <location>
        <begin position="1"/>
        <end position="82"/>
    </location>
</feature>
<dbReference type="CDD" id="cd15136">
    <property type="entry name" value="7tmA_Glyco_hormone_R"/>
    <property type="match status" value="1"/>
</dbReference>
<evidence type="ECO:0000256" key="6">
    <source>
        <dbReference type="ARBA" id="ARBA00022989"/>
    </source>
</evidence>
<dbReference type="SUPFAM" id="SSF81321">
    <property type="entry name" value="Family A G protein-coupled receptor-like"/>
    <property type="match status" value="1"/>
</dbReference>
<dbReference type="PROSITE" id="PS50262">
    <property type="entry name" value="G_PROTEIN_RECEP_F1_2"/>
    <property type="match status" value="1"/>
</dbReference>
<feature type="compositionally biased region" description="Basic and acidic residues" evidence="8">
    <location>
        <begin position="66"/>
        <end position="75"/>
    </location>
</feature>
<keyword evidence="5" id="KW-0677">Repeat</keyword>
<sequence length="796" mass="86924">MPVAGGQDPRPRSRRRDSARMHPLLDRSSESGIHSLGSRFLVEADKTRVRDGGPKDSAPDEIIPSPDKRFGKEEFPDNADDVADRGSFVGRIPVAGNGYPSSFLGFGSFNYSSDRYPTDASKSNESVPSGRWGGHQGWARGPPPPLDSGDDNTYGLYIPHDGGHALGFPEATDGEGFHEATGGGFRLFDETEDEPLVPLQHDNSWHPIQAPLNNTTIIVLCGNISKNYHDVLCIPAPDAFNPCEDIMGNLALRVAVWFVVVTAVVGNLAVMLVLVSSKFRTSTLRKLEQKLDVSRSRCVPSYGSSPSSRMTVSKFLMVNLAIADLCMGVYLLIIAAMDLHTIGVYFNYAIDWQNGPGCKVAGFLTVFASELSIFTLTVITSERWYAITYAIHLNKRLKLSMAAKIMVLGWIYSISMATLPLVGISGYSKTSICLPMETGDALALAYLISLLLVNGLAFFVITACYASMYCSISRHDATATHSDLTVAKRMALLVFTDFACWAPIAFFGLTAVAGLPLINVTRAKILLVFFYPLNSCANPYLYAILTKQYRRDLFILLARHGFCTKRAMRYKGAYSSVNNTFPHNTVVNAPNHRNSTLTQITLCDLTRTARASQQSNNGSLLGTMVGGSQDSLQRSVSPSRTPTKPETCCAETERLSTVQEMSHSTHSDDESSDHAHANNDGEDDDGPSGIVKQAGSPHPIKNCYTRLPFTPEQEKILKQALHESKAKKKAKGDALREHGSQIPEENEKLIKENGSVCQEMKTFGRGEAIVVCEVEVRRSGPASNINLDEIEATSTV</sequence>
<feature type="transmembrane region" description="Helical" evidence="9">
    <location>
        <begin position="444"/>
        <end position="469"/>
    </location>
</feature>
<feature type="transmembrane region" description="Helical" evidence="9">
    <location>
        <begin position="490"/>
        <end position="513"/>
    </location>
</feature>
<evidence type="ECO:0000313" key="12">
    <source>
        <dbReference type="Proteomes" id="UP000283509"/>
    </source>
</evidence>